<name>A0ABR6XSY8_9BURK</name>
<feature type="binding site" evidence="5">
    <location>
        <position position="108"/>
    </location>
    <ligand>
        <name>ATP</name>
        <dbReference type="ChEBI" id="CHEBI:30616"/>
    </ligand>
</feature>
<evidence type="ECO:0000256" key="4">
    <source>
        <dbReference type="ARBA" id="ARBA00022840"/>
    </source>
</evidence>
<keyword evidence="4 5" id="KW-0067">ATP-binding</keyword>
<keyword evidence="3 8" id="KW-0418">Kinase</keyword>
<dbReference type="RefSeq" id="WP_186891630.1">
    <property type="nucleotide sequence ID" value="NZ_JACOFU010000005.1"/>
</dbReference>
<dbReference type="PROSITE" id="PS00108">
    <property type="entry name" value="PROTEIN_KINASE_ST"/>
    <property type="match status" value="1"/>
</dbReference>
<dbReference type="InterPro" id="IPR017441">
    <property type="entry name" value="Protein_kinase_ATP_BS"/>
</dbReference>
<keyword evidence="2 5" id="KW-0547">Nucleotide-binding</keyword>
<dbReference type="PANTHER" id="PTHR43289:SF34">
    <property type="entry name" value="SERINE_THREONINE-PROTEIN KINASE YBDM-RELATED"/>
    <property type="match status" value="1"/>
</dbReference>
<evidence type="ECO:0000256" key="1">
    <source>
        <dbReference type="ARBA" id="ARBA00022679"/>
    </source>
</evidence>
<dbReference type="GO" id="GO:0016301">
    <property type="term" value="F:kinase activity"/>
    <property type="evidence" value="ECO:0007669"/>
    <property type="project" value="UniProtKB-KW"/>
</dbReference>
<dbReference type="CDD" id="cd14014">
    <property type="entry name" value="STKc_PknB_like"/>
    <property type="match status" value="1"/>
</dbReference>
<reference evidence="8 9" key="1">
    <citation type="submission" date="2020-08" db="EMBL/GenBank/DDBJ databases">
        <title>Novel species isolated from subtropical streams in China.</title>
        <authorList>
            <person name="Lu H."/>
        </authorList>
    </citation>
    <scope>NUCLEOTIDE SEQUENCE [LARGE SCALE GENOMIC DNA]</scope>
    <source>
        <strain evidence="8 9">KCTC 52442</strain>
    </source>
</reference>
<protein>
    <submittedName>
        <fullName evidence="8">Protein kinase</fullName>
    </submittedName>
</protein>
<dbReference type="Proteomes" id="UP000643610">
    <property type="component" value="Unassembled WGS sequence"/>
</dbReference>
<comment type="caution">
    <text evidence="8">The sequence shown here is derived from an EMBL/GenBank/DDBJ whole genome shotgun (WGS) entry which is preliminary data.</text>
</comment>
<evidence type="ECO:0000256" key="3">
    <source>
        <dbReference type="ARBA" id="ARBA00022777"/>
    </source>
</evidence>
<accession>A0ABR6XSY8</accession>
<evidence type="ECO:0000256" key="6">
    <source>
        <dbReference type="SAM" id="MobiDB-lite"/>
    </source>
</evidence>
<proteinExistence type="predicted"/>
<dbReference type="Gene3D" id="1.10.510.10">
    <property type="entry name" value="Transferase(Phosphotransferase) domain 1"/>
    <property type="match status" value="1"/>
</dbReference>
<dbReference type="PROSITE" id="PS00107">
    <property type="entry name" value="PROTEIN_KINASE_ATP"/>
    <property type="match status" value="1"/>
</dbReference>
<evidence type="ECO:0000313" key="9">
    <source>
        <dbReference type="Proteomes" id="UP000643610"/>
    </source>
</evidence>
<feature type="domain" description="Protein kinase" evidence="7">
    <location>
        <begin position="73"/>
        <end position="355"/>
    </location>
</feature>
<dbReference type="InterPro" id="IPR000719">
    <property type="entry name" value="Prot_kinase_dom"/>
</dbReference>
<organism evidence="8 9">
    <name type="scientific">Undibacterium amnicola</name>
    <dbReference type="NCBI Taxonomy" id="1834038"/>
    <lineage>
        <taxon>Bacteria</taxon>
        <taxon>Pseudomonadati</taxon>
        <taxon>Pseudomonadota</taxon>
        <taxon>Betaproteobacteria</taxon>
        <taxon>Burkholderiales</taxon>
        <taxon>Oxalobacteraceae</taxon>
        <taxon>Undibacterium</taxon>
    </lineage>
</organism>
<dbReference type="EMBL" id="JACOFU010000005">
    <property type="protein sequence ID" value="MBC3832594.1"/>
    <property type="molecule type" value="Genomic_DNA"/>
</dbReference>
<dbReference type="InterPro" id="IPR008271">
    <property type="entry name" value="Ser/Thr_kinase_AS"/>
</dbReference>
<evidence type="ECO:0000256" key="2">
    <source>
        <dbReference type="ARBA" id="ARBA00022741"/>
    </source>
</evidence>
<dbReference type="InterPro" id="IPR011009">
    <property type="entry name" value="Kinase-like_dom_sf"/>
</dbReference>
<gene>
    <name evidence="8" type="ORF">H8K33_13885</name>
</gene>
<dbReference type="PANTHER" id="PTHR43289">
    <property type="entry name" value="MITOGEN-ACTIVATED PROTEIN KINASE KINASE KINASE 20-RELATED"/>
    <property type="match status" value="1"/>
</dbReference>
<feature type="region of interest" description="Disordered" evidence="6">
    <location>
        <begin position="354"/>
        <end position="373"/>
    </location>
</feature>
<keyword evidence="9" id="KW-1185">Reference proteome</keyword>
<evidence type="ECO:0000259" key="7">
    <source>
        <dbReference type="PROSITE" id="PS50011"/>
    </source>
</evidence>
<dbReference type="SUPFAM" id="SSF56112">
    <property type="entry name" value="Protein kinase-like (PK-like)"/>
    <property type="match status" value="1"/>
</dbReference>
<dbReference type="SMART" id="SM00220">
    <property type="entry name" value="S_TKc"/>
    <property type="match status" value="1"/>
</dbReference>
<evidence type="ECO:0000256" key="5">
    <source>
        <dbReference type="PROSITE-ProRule" id="PRU10141"/>
    </source>
</evidence>
<sequence>MQKPLQKIRELRDLLNEGLLSEQEFTQRKNAILDTEFGPNGSLSAPQSQFESSDGTDLGFVAGQEIGGQAKRYQLERLLGQGGMGQVWQVSDLATLAAIGHSEKLAIKILPPHFTQSTLHTRLLIEEASLVRKLAHEHIVRVYDWARDPATNSYFIMMEYLDGQDFDRYLAQHQRCEWQQALRMLLPVAHALQYAWEKHKLVHRDLKPGNLFLTRDGHVKLLDFGISARLRTQTSTGLSTPGFPSVRSPHAGTAGYRAPEADMQAHSNSQTPQYTPALDVYAMAIMIYQMLEGRLPFGEYRQPQQQAQKPLGINQAQWQVLQSGFAIEAAKRPSTALALLIAMKKAAQLVHEPGLSSSTVPPQELSVLDSASQQRAEQRRLRKELELQRRQQASAALHALAEKQKRLRDLEALERRNKAAELRLLQQARQTTAETRETVQVSNISWEDAQRYLAALSKERGLPF</sequence>
<keyword evidence="1" id="KW-0808">Transferase</keyword>
<dbReference type="Pfam" id="PF00069">
    <property type="entry name" value="Pkinase"/>
    <property type="match status" value="1"/>
</dbReference>
<evidence type="ECO:0000313" key="8">
    <source>
        <dbReference type="EMBL" id="MBC3832594.1"/>
    </source>
</evidence>
<dbReference type="PROSITE" id="PS50011">
    <property type="entry name" value="PROTEIN_KINASE_DOM"/>
    <property type="match status" value="1"/>
</dbReference>